<dbReference type="Proteomes" id="UP001234297">
    <property type="component" value="Chromosome 7"/>
</dbReference>
<dbReference type="EMBL" id="CM056815">
    <property type="protein sequence ID" value="KAJ8629954.1"/>
    <property type="molecule type" value="Genomic_DNA"/>
</dbReference>
<reference evidence="1 2" key="1">
    <citation type="journal article" date="2022" name="Hortic Res">
        <title>A haplotype resolved chromosomal level avocado genome allows analysis of novel avocado genes.</title>
        <authorList>
            <person name="Nath O."/>
            <person name="Fletcher S.J."/>
            <person name="Hayward A."/>
            <person name="Shaw L.M."/>
            <person name="Masouleh A.K."/>
            <person name="Furtado A."/>
            <person name="Henry R.J."/>
            <person name="Mitter N."/>
        </authorList>
    </citation>
    <scope>NUCLEOTIDE SEQUENCE [LARGE SCALE GENOMIC DNA]</scope>
    <source>
        <strain evidence="2">cv. Hass</strain>
    </source>
</reference>
<name>A0ACC2LA82_PERAE</name>
<organism evidence="1 2">
    <name type="scientific">Persea americana</name>
    <name type="common">Avocado</name>
    <dbReference type="NCBI Taxonomy" id="3435"/>
    <lineage>
        <taxon>Eukaryota</taxon>
        <taxon>Viridiplantae</taxon>
        <taxon>Streptophyta</taxon>
        <taxon>Embryophyta</taxon>
        <taxon>Tracheophyta</taxon>
        <taxon>Spermatophyta</taxon>
        <taxon>Magnoliopsida</taxon>
        <taxon>Magnoliidae</taxon>
        <taxon>Laurales</taxon>
        <taxon>Lauraceae</taxon>
        <taxon>Persea</taxon>
    </lineage>
</organism>
<proteinExistence type="predicted"/>
<evidence type="ECO:0000313" key="1">
    <source>
        <dbReference type="EMBL" id="KAJ8629954.1"/>
    </source>
</evidence>
<gene>
    <name evidence="1" type="ORF">MRB53_023277</name>
</gene>
<keyword evidence="2" id="KW-1185">Reference proteome</keyword>
<protein>
    <submittedName>
        <fullName evidence="1">Uncharacterized protein</fullName>
    </submittedName>
</protein>
<evidence type="ECO:0000313" key="2">
    <source>
        <dbReference type="Proteomes" id="UP001234297"/>
    </source>
</evidence>
<accession>A0ACC2LA82</accession>
<sequence length="99" mass="11244">MGDTLRQVRVRRGRFSRVPVRGRDSYIAKGTEARVPDARLVPWRAFGWRSPRLRIGMFGIKTRCVDMIEGSGNVPEAFGSHSSPEHSRKPRTLENPGRL</sequence>
<comment type="caution">
    <text evidence="1">The sequence shown here is derived from an EMBL/GenBank/DDBJ whole genome shotgun (WGS) entry which is preliminary data.</text>
</comment>